<dbReference type="AlphaFoldDB" id="A0A453GQG1"/>
<reference evidence="2" key="1">
    <citation type="journal article" date="2014" name="Science">
        <title>Ancient hybridizations among the ancestral genomes of bread wheat.</title>
        <authorList>
            <consortium name="International Wheat Genome Sequencing Consortium,"/>
            <person name="Marcussen T."/>
            <person name="Sandve S.R."/>
            <person name="Heier L."/>
            <person name="Spannagl M."/>
            <person name="Pfeifer M."/>
            <person name="Jakobsen K.S."/>
            <person name="Wulff B.B."/>
            <person name="Steuernagel B."/>
            <person name="Mayer K.F."/>
            <person name="Olsen O.A."/>
        </authorList>
    </citation>
    <scope>NUCLEOTIDE SEQUENCE [LARGE SCALE GENOMIC DNA]</scope>
    <source>
        <strain evidence="2">cv. AL8/78</strain>
    </source>
</reference>
<keyword evidence="2" id="KW-1185">Reference proteome</keyword>
<organism evidence="1 2">
    <name type="scientific">Aegilops tauschii subsp. strangulata</name>
    <name type="common">Goatgrass</name>
    <dbReference type="NCBI Taxonomy" id="200361"/>
    <lineage>
        <taxon>Eukaryota</taxon>
        <taxon>Viridiplantae</taxon>
        <taxon>Streptophyta</taxon>
        <taxon>Embryophyta</taxon>
        <taxon>Tracheophyta</taxon>
        <taxon>Spermatophyta</taxon>
        <taxon>Magnoliopsida</taxon>
        <taxon>Liliopsida</taxon>
        <taxon>Poales</taxon>
        <taxon>Poaceae</taxon>
        <taxon>BOP clade</taxon>
        <taxon>Pooideae</taxon>
        <taxon>Triticodae</taxon>
        <taxon>Triticeae</taxon>
        <taxon>Triticinae</taxon>
        <taxon>Aegilops</taxon>
    </lineage>
</organism>
<evidence type="ECO:0000313" key="2">
    <source>
        <dbReference type="Proteomes" id="UP000015105"/>
    </source>
</evidence>
<accession>A0A453GQG1</accession>
<protein>
    <submittedName>
        <fullName evidence="1">Uncharacterized protein</fullName>
    </submittedName>
</protein>
<reference evidence="1" key="3">
    <citation type="journal article" date="2017" name="Nature">
        <title>Genome sequence of the progenitor of the wheat D genome Aegilops tauschii.</title>
        <authorList>
            <person name="Luo M.C."/>
            <person name="Gu Y.Q."/>
            <person name="Puiu D."/>
            <person name="Wang H."/>
            <person name="Twardziok S.O."/>
            <person name="Deal K.R."/>
            <person name="Huo N."/>
            <person name="Zhu T."/>
            <person name="Wang L."/>
            <person name="Wang Y."/>
            <person name="McGuire P.E."/>
            <person name="Liu S."/>
            <person name="Long H."/>
            <person name="Ramasamy R.K."/>
            <person name="Rodriguez J.C."/>
            <person name="Van S.L."/>
            <person name="Yuan L."/>
            <person name="Wang Z."/>
            <person name="Xia Z."/>
            <person name="Xiao L."/>
            <person name="Anderson O.D."/>
            <person name="Ouyang S."/>
            <person name="Liang Y."/>
            <person name="Zimin A.V."/>
            <person name="Pertea G."/>
            <person name="Qi P."/>
            <person name="Bennetzen J.L."/>
            <person name="Dai X."/>
            <person name="Dawson M.W."/>
            <person name="Muller H.G."/>
            <person name="Kugler K."/>
            <person name="Rivarola-Duarte L."/>
            <person name="Spannagl M."/>
            <person name="Mayer K.F.X."/>
            <person name="Lu F.H."/>
            <person name="Bevan M.W."/>
            <person name="Leroy P."/>
            <person name="Li P."/>
            <person name="You F.M."/>
            <person name="Sun Q."/>
            <person name="Liu Z."/>
            <person name="Lyons E."/>
            <person name="Wicker T."/>
            <person name="Salzberg S.L."/>
            <person name="Devos K.M."/>
            <person name="Dvorak J."/>
        </authorList>
    </citation>
    <scope>NUCLEOTIDE SEQUENCE [LARGE SCALE GENOMIC DNA]</scope>
    <source>
        <strain evidence="1">cv. AL8/78</strain>
    </source>
</reference>
<dbReference type="PANTHER" id="PTHR35317:SF38">
    <property type="entry name" value="RNA-DIRECTED DNA POLYMERASE"/>
    <property type="match status" value="1"/>
</dbReference>
<dbReference type="PANTHER" id="PTHR35317">
    <property type="entry name" value="OS04G0629600 PROTEIN"/>
    <property type="match status" value="1"/>
</dbReference>
<dbReference type="Gramene" id="AET3Gv21152100.1">
    <property type="protein sequence ID" value="AET3Gv21152100.1"/>
    <property type="gene ID" value="AET3Gv21152100"/>
</dbReference>
<sequence>MTFVPHGGSAGAMSLELAPLTTASYTSWVIQPEAILDAEGLWSAVAPAEGAAVDARKSKTARAAMLGTLPEDLLMQVATKPTVKEVWDSLKVRFVGADRVRAARLGTLSGEFDRLRMDDGDELDEYAGKVSGMAARYAVPGSTLDDSAMVKKLLDTVLDRLYAAVAGIEQFCNMKEMAFEEALGRLKAFEERTRWCVQAGAERATKQLMMTASQ</sequence>
<reference evidence="1" key="4">
    <citation type="submission" date="2019-03" db="UniProtKB">
        <authorList>
            <consortium name="EnsemblPlants"/>
        </authorList>
    </citation>
    <scope>IDENTIFICATION</scope>
</reference>
<dbReference type="Pfam" id="PF14223">
    <property type="entry name" value="Retrotran_gag_2"/>
    <property type="match status" value="1"/>
</dbReference>
<name>A0A453GQG1_AEGTS</name>
<dbReference type="EnsemblPlants" id="AET3Gv21152100.1">
    <property type="protein sequence ID" value="AET3Gv21152100.1"/>
    <property type="gene ID" value="AET3Gv21152100"/>
</dbReference>
<reference evidence="2" key="2">
    <citation type="journal article" date="2017" name="Nat. Plants">
        <title>The Aegilops tauschii genome reveals multiple impacts of transposons.</title>
        <authorList>
            <person name="Zhao G."/>
            <person name="Zou C."/>
            <person name="Li K."/>
            <person name="Wang K."/>
            <person name="Li T."/>
            <person name="Gao L."/>
            <person name="Zhang X."/>
            <person name="Wang H."/>
            <person name="Yang Z."/>
            <person name="Liu X."/>
            <person name="Jiang W."/>
            <person name="Mao L."/>
            <person name="Kong X."/>
            <person name="Jiao Y."/>
            <person name="Jia J."/>
        </authorList>
    </citation>
    <scope>NUCLEOTIDE SEQUENCE [LARGE SCALE GENOMIC DNA]</scope>
    <source>
        <strain evidence="2">cv. AL8/78</strain>
    </source>
</reference>
<proteinExistence type="predicted"/>
<dbReference type="GeneID" id="141021079"/>
<reference evidence="1" key="5">
    <citation type="journal article" date="2021" name="G3 (Bethesda)">
        <title>Aegilops tauschii genome assembly Aet v5.0 features greater sequence contiguity and improved annotation.</title>
        <authorList>
            <person name="Wang L."/>
            <person name="Zhu T."/>
            <person name="Rodriguez J.C."/>
            <person name="Deal K.R."/>
            <person name="Dubcovsky J."/>
            <person name="McGuire P.E."/>
            <person name="Lux T."/>
            <person name="Spannagl M."/>
            <person name="Mayer K.F.X."/>
            <person name="Baldrich P."/>
            <person name="Meyers B.C."/>
            <person name="Huo N."/>
            <person name="Gu Y.Q."/>
            <person name="Zhou H."/>
            <person name="Devos K.M."/>
            <person name="Bennetzen J.L."/>
            <person name="Unver T."/>
            <person name="Budak H."/>
            <person name="Gulick P.J."/>
            <person name="Galiba G."/>
            <person name="Kalapos B."/>
            <person name="Nelson D.R."/>
            <person name="Li P."/>
            <person name="You F.M."/>
            <person name="Luo M.C."/>
            <person name="Dvorak J."/>
        </authorList>
    </citation>
    <scope>NUCLEOTIDE SEQUENCE [LARGE SCALE GENOMIC DNA]</scope>
    <source>
        <strain evidence="1">cv. AL8/78</strain>
    </source>
</reference>
<dbReference type="Proteomes" id="UP000015105">
    <property type="component" value="Chromosome 3D"/>
</dbReference>
<dbReference type="RefSeq" id="XP_073352120.1">
    <property type="nucleotide sequence ID" value="XM_073496019.1"/>
</dbReference>
<evidence type="ECO:0000313" key="1">
    <source>
        <dbReference type="EnsemblPlants" id="AET3Gv21152100.1"/>
    </source>
</evidence>
<dbReference type="STRING" id="200361.A0A453GQG1"/>